<evidence type="ECO:0000256" key="1">
    <source>
        <dbReference type="ARBA" id="ARBA00022679"/>
    </source>
</evidence>
<dbReference type="Gene3D" id="3.30.200.20">
    <property type="entry name" value="Phosphorylase Kinase, domain 1"/>
    <property type="match status" value="1"/>
</dbReference>
<evidence type="ECO:0000259" key="7">
    <source>
        <dbReference type="PROSITE" id="PS50011"/>
    </source>
</evidence>
<keyword evidence="3 8" id="KW-0418">Kinase</keyword>
<evidence type="ECO:0000256" key="2">
    <source>
        <dbReference type="ARBA" id="ARBA00022741"/>
    </source>
</evidence>
<dbReference type="SMART" id="SM00220">
    <property type="entry name" value="S_TKc"/>
    <property type="match status" value="1"/>
</dbReference>
<protein>
    <submittedName>
        <fullName evidence="8">Serine/threonine protein kinases</fullName>
    </submittedName>
</protein>
<dbReference type="KEGG" id="azc:AZC_2582"/>
<reference evidence="9" key="2">
    <citation type="submission" date="2007-04" db="EMBL/GenBank/DDBJ databases">
        <title>Complete genome sequence of the nitrogen-fixing bacterium Azorhizobium caulinodans ORS571.</title>
        <authorList>
            <person name="Lee K.B."/>
            <person name="Backer P.D."/>
            <person name="Aono T."/>
            <person name="Liu C.T."/>
            <person name="Suzuki S."/>
            <person name="Suzuki T."/>
            <person name="Kaneko T."/>
            <person name="Yamada M."/>
            <person name="Tabata S."/>
            <person name="Kupfer D.M."/>
            <person name="Najar F.Z."/>
            <person name="Wiley G.B."/>
            <person name="Roe B."/>
            <person name="Binnewies T."/>
            <person name="Ussery D."/>
            <person name="Vereecke D."/>
            <person name="Gevers D."/>
            <person name="Holsters M."/>
            <person name="Oyaizu H."/>
        </authorList>
    </citation>
    <scope>NUCLEOTIDE SEQUENCE [LARGE SCALE GENOMIC DNA]</scope>
    <source>
        <strain evidence="9">ATCC 43989 / DSM 5975 / JCM 20966 / LMG 6465 / NBRC 14845 / NCIMB 13405 / ORS 571</strain>
    </source>
</reference>
<evidence type="ECO:0000313" key="9">
    <source>
        <dbReference type="Proteomes" id="UP000000270"/>
    </source>
</evidence>
<dbReference type="CDD" id="cd14014">
    <property type="entry name" value="STKc_PknB_like"/>
    <property type="match status" value="1"/>
</dbReference>
<organism evidence="8 9">
    <name type="scientific">Azorhizobium caulinodans (strain ATCC 43989 / DSM 5975 / JCM 20966 / LMG 6465 / NBRC 14845 / NCIMB 13405 / ORS 571)</name>
    <dbReference type="NCBI Taxonomy" id="438753"/>
    <lineage>
        <taxon>Bacteria</taxon>
        <taxon>Pseudomonadati</taxon>
        <taxon>Pseudomonadota</taxon>
        <taxon>Alphaproteobacteria</taxon>
        <taxon>Hyphomicrobiales</taxon>
        <taxon>Xanthobacteraceae</taxon>
        <taxon>Azorhizobium</taxon>
    </lineage>
</organism>
<dbReference type="PROSITE" id="PS00107">
    <property type="entry name" value="PROTEIN_KINASE_ATP"/>
    <property type="match status" value="1"/>
</dbReference>
<dbReference type="Proteomes" id="UP000000270">
    <property type="component" value="Chromosome"/>
</dbReference>
<dbReference type="Pfam" id="PF00069">
    <property type="entry name" value="Pkinase"/>
    <property type="match status" value="1"/>
</dbReference>
<dbReference type="InterPro" id="IPR017441">
    <property type="entry name" value="Protein_kinase_ATP_BS"/>
</dbReference>
<dbReference type="SUPFAM" id="SSF56112">
    <property type="entry name" value="Protein kinase-like (PK-like)"/>
    <property type="match status" value="1"/>
</dbReference>
<reference evidence="8 9" key="4">
    <citation type="journal article" date="2009" name="Appl. Environ. Microbiol.">
        <title>Comparative genome-wide transcriptional profiling of Azorhizobium caulinodans ORS571 grown under free-living and symbiotic conditions.</title>
        <authorList>
            <person name="Tsukada S."/>
            <person name="Aono T."/>
            <person name="Akiba N."/>
            <person name="Lee KB."/>
            <person name="Liu CT."/>
            <person name="Toyazaki H."/>
            <person name="Oyaizu H."/>
        </authorList>
    </citation>
    <scope>NUCLEOTIDE SEQUENCE [LARGE SCALE GENOMIC DNA]</scope>
    <source>
        <strain evidence="9">ATCC 43989 / DSM 5975 / JCM 20966 / LMG 6465 / NBRC 14845 / NCIMB 13405 / ORS 571</strain>
    </source>
</reference>
<gene>
    <name evidence="8" type="ordered locus">AZC_2582</name>
</gene>
<evidence type="ECO:0000256" key="3">
    <source>
        <dbReference type="ARBA" id="ARBA00022777"/>
    </source>
</evidence>
<feature type="compositionally biased region" description="Basic and acidic residues" evidence="6">
    <location>
        <begin position="41"/>
        <end position="53"/>
    </location>
</feature>
<name>A8IAY7_AZOC5</name>
<dbReference type="PROSITE" id="PS50011">
    <property type="entry name" value="PROTEIN_KINASE_DOM"/>
    <property type="match status" value="1"/>
</dbReference>
<evidence type="ECO:0000256" key="6">
    <source>
        <dbReference type="SAM" id="MobiDB-lite"/>
    </source>
</evidence>
<keyword evidence="2 5" id="KW-0547">Nucleotide-binding</keyword>
<feature type="domain" description="Protein kinase" evidence="7">
    <location>
        <begin position="219"/>
        <end position="477"/>
    </location>
</feature>
<keyword evidence="9" id="KW-1185">Reference proteome</keyword>
<sequence>MASRTNPAERRDAIARQPRARLPTGPKLQHIPRGAGPLRSRLRDSRQAGMDHDRDTAHQMGQLLNRFVVGKLPFPELTRALAPLCRTAEGADALDDLLQRWIDVQGLGVSLAEGIRSETLTLAAAPPVETPASRSAPPRNLPGMVEDAVLSSFVDRFKKERSGGNPAAKHDTLGSALSAYEGLRLRRYARETTEGAVRPPLQTKPEAEAQKGMVLRDRFILENELGRGGMGIVYRAIDRRRLEAGARQPYVAIKMLNLSFASHPDALRALEAETRRTQDLADPRITTVYDFDRDGTHAFIVMELLEGVGLDRLLREEPTFCGSEDAQRVLRDLMEALAFTHSRGAIHADLKPGNLFLCADGRLKVLDFGISAVAGQNALEEAPISGLTPSYACPERNEGGPPSASDDVYALGCLVHLLLTGRHPYDRMSGSEAKAAGIAPYELPMLPPAARRAVNAALSFDEAQRPADAGAFLAAFTAEPENRNSLFSFWSARKNG</sequence>
<reference evidence="8 9" key="6">
    <citation type="journal article" date="2011" name="Appl. Environ. Microbiol.">
        <title>Involvement of the azorhizobial chromosome partition gene (parA) in the onset of bacteroid differentiation during Sesbania rostrata stem nodule development.</title>
        <authorList>
            <person name="Liu CT."/>
            <person name="Lee KB."/>
            <person name="Wang YS."/>
            <person name="Peng MH."/>
            <person name="Lee KT."/>
            <person name="Suzuki S."/>
            <person name="Suzuki T."/>
            <person name="Oyaizu H."/>
        </authorList>
    </citation>
    <scope>NUCLEOTIDE SEQUENCE [LARGE SCALE GENOMIC DNA]</scope>
    <source>
        <strain evidence="9">ATCC 43989 / DSM 5975 / JCM 20966 / LMG 6465 / NBRC 14845 / NCIMB 13405 / ORS 571</strain>
    </source>
</reference>
<evidence type="ECO:0000256" key="5">
    <source>
        <dbReference type="PROSITE-ProRule" id="PRU10141"/>
    </source>
</evidence>
<proteinExistence type="predicted"/>
<reference evidence="8 9" key="1">
    <citation type="journal article" date="2007" name="Appl. Environ. Microbiol.">
        <title>Rhizobial factors required for stem nodule maturation and maintenance in Sesbania rostrata-Azorhizobium caulinodans ORS571 symbiosis.</title>
        <authorList>
            <person name="Suzuki S."/>
            <person name="Aono T."/>
            <person name="Lee KB."/>
            <person name="Suzuki T."/>
            <person name="Liu CT."/>
            <person name="Miwa H."/>
            <person name="Wakao S."/>
            <person name="Iki T."/>
            <person name="Oyaizu H."/>
        </authorList>
    </citation>
    <scope>NUCLEOTIDE SEQUENCE [LARGE SCALE GENOMIC DNA]</scope>
    <source>
        <strain evidence="9">ATCC 43989 / DSM 5975 / JCM 20966 / LMG 6465 / NBRC 14845 / NCIMB 13405 / ORS 571</strain>
    </source>
</reference>
<keyword evidence="4 5" id="KW-0067">ATP-binding</keyword>
<dbReference type="HOGENOM" id="CLU_549417_0_0_5"/>
<evidence type="ECO:0000256" key="4">
    <source>
        <dbReference type="ARBA" id="ARBA00022840"/>
    </source>
</evidence>
<dbReference type="InterPro" id="IPR000719">
    <property type="entry name" value="Prot_kinase_dom"/>
</dbReference>
<reference evidence="8 9" key="5">
    <citation type="journal article" date="2010" name="Appl. Environ. Microbiol.">
        <title>phrR-like gene praR of Azorhizobium caulinodans ORS571 is essential for symbiosis with Sesbania rostrata and is involved in expression of reb genes.</title>
        <authorList>
            <person name="Akiba N."/>
            <person name="Aono T."/>
            <person name="Toyazaki H."/>
            <person name="Sato S."/>
            <person name="Oyaizu H."/>
        </authorList>
    </citation>
    <scope>NUCLEOTIDE SEQUENCE [LARGE SCALE GENOMIC DNA]</scope>
    <source>
        <strain evidence="9">ATCC 43989 / DSM 5975 / JCM 20966 / LMG 6465 / NBRC 14845 / NCIMB 13405 / ORS 571</strain>
    </source>
</reference>
<dbReference type="EMBL" id="AP009384">
    <property type="protein sequence ID" value="BAF88580.1"/>
    <property type="molecule type" value="Genomic_DNA"/>
</dbReference>
<dbReference type="PANTHER" id="PTHR43289">
    <property type="entry name" value="MITOGEN-ACTIVATED PROTEIN KINASE KINASE KINASE 20-RELATED"/>
    <property type="match status" value="1"/>
</dbReference>
<keyword evidence="1" id="KW-0808">Transferase</keyword>
<dbReference type="AlphaFoldDB" id="A8IAY7"/>
<dbReference type="GO" id="GO:0005524">
    <property type="term" value="F:ATP binding"/>
    <property type="evidence" value="ECO:0007669"/>
    <property type="project" value="UniProtKB-UniRule"/>
</dbReference>
<accession>A8IAY7</accession>
<reference evidence="8 9" key="3">
    <citation type="journal article" date="2008" name="BMC Genomics">
        <title>The genome of the versatile nitrogen fixer Azorhizobium caulinodans ORS571.</title>
        <authorList>
            <person name="Lee KB."/>
            <person name="Backer P.D."/>
            <person name="Aono T."/>
            <person name="Liu CT."/>
            <person name="Suzuki S."/>
            <person name="Suzuki T."/>
            <person name="Kaneko T."/>
            <person name="Yamada M."/>
            <person name="Tabata S."/>
            <person name="Kupfer D.M."/>
            <person name="Najar F.Z."/>
            <person name="Wiley G.B."/>
            <person name="Roe B."/>
            <person name="Binnewies T.T."/>
            <person name="Ussery D.W."/>
            <person name="D'Haeze W."/>
            <person name="Herder J.D."/>
            <person name="Gevers D."/>
            <person name="Vereecke D."/>
            <person name="Holsters M."/>
            <person name="Oyaizu H."/>
        </authorList>
    </citation>
    <scope>NUCLEOTIDE SEQUENCE [LARGE SCALE GENOMIC DNA]</scope>
    <source>
        <strain evidence="9">ATCC 43989 / DSM 5975 / JCM 20966 / LMG 6465 / NBRC 14845 / NCIMB 13405 / ORS 571</strain>
    </source>
</reference>
<dbReference type="eggNOG" id="COG0515">
    <property type="taxonomic scope" value="Bacteria"/>
</dbReference>
<dbReference type="PANTHER" id="PTHR43289:SF6">
    <property type="entry name" value="SERINE_THREONINE-PROTEIN KINASE NEKL-3"/>
    <property type="match status" value="1"/>
</dbReference>
<dbReference type="InterPro" id="IPR011009">
    <property type="entry name" value="Kinase-like_dom_sf"/>
</dbReference>
<dbReference type="Gene3D" id="1.10.510.10">
    <property type="entry name" value="Transferase(Phosphotransferase) domain 1"/>
    <property type="match status" value="1"/>
</dbReference>
<feature type="binding site" evidence="5">
    <location>
        <position position="254"/>
    </location>
    <ligand>
        <name>ATP</name>
        <dbReference type="ChEBI" id="CHEBI:30616"/>
    </ligand>
</feature>
<keyword evidence="8" id="KW-0723">Serine/threonine-protein kinase</keyword>
<dbReference type="GO" id="GO:0004674">
    <property type="term" value="F:protein serine/threonine kinase activity"/>
    <property type="evidence" value="ECO:0007669"/>
    <property type="project" value="UniProtKB-KW"/>
</dbReference>
<evidence type="ECO:0000313" key="8">
    <source>
        <dbReference type="EMBL" id="BAF88580.1"/>
    </source>
</evidence>
<feature type="region of interest" description="Disordered" evidence="6">
    <location>
        <begin position="1"/>
        <end position="53"/>
    </location>
</feature>
<dbReference type="STRING" id="438753.AZC_2582"/>